<accession>A0AAV4UW17</accession>
<proteinExistence type="predicted"/>
<comment type="caution">
    <text evidence="1">The sequence shown here is derived from an EMBL/GenBank/DDBJ whole genome shotgun (WGS) entry which is preliminary data.</text>
</comment>
<dbReference type="Proteomes" id="UP001054945">
    <property type="component" value="Unassembled WGS sequence"/>
</dbReference>
<protein>
    <submittedName>
        <fullName evidence="1">Uncharacterized protein</fullName>
    </submittedName>
</protein>
<evidence type="ECO:0000313" key="2">
    <source>
        <dbReference type="Proteomes" id="UP001054945"/>
    </source>
</evidence>
<reference evidence="1 2" key="1">
    <citation type="submission" date="2021-06" db="EMBL/GenBank/DDBJ databases">
        <title>Caerostris extrusa draft genome.</title>
        <authorList>
            <person name="Kono N."/>
            <person name="Arakawa K."/>
        </authorList>
    </citation>
    <scope>NUCLEOTIDE SEQUENCE [LARGE SCALE GENOMIC DNA]</scope>
</reference>
<sequence>MKREIRTHVMTFQCVSIFNEASPVTKREKNFALGSGILQLEARVSTICCLKIQISDWSGVECLNQWGRQRDSSRF</sequence>
<dbReference type="AlphaFoldDB" id="A0AAV4UW17"/>
<organism evidence="1 2">
    <name type="scientific">Caerostris extrusa</name>
    <name type="common">Bark spider</name>
    <name type="synonym">Caerostris bankana</name>
    <dbReference type="NCBI Taxonomy" id="172846"/>
    <lineage>
        <taxon>Eukaryota</taxon>
        <taxon>Metazoa</taxon>
        <taxon>Ecdysozoa</taxon>
        <taxon>Arthropoda</taxon>
        <taxon>Chelicerata</taxon>
        <taxon>Arachnida</taxon>
        <taxon>Araneae</taxon>
        <taxon>Araneomorphae</taxon>
        <taxon>Entelegynae</taxon>
        <taxon>Araneoidea</taxon>
        <taxon>Araneidae</taxon>
        <taxon>Caerostris</taxon>
    </lineage>
</organism>
<gene>
    <name evidence="1" type="ORF">CEXT_552671</name>
</gene>
<dbReference type="EMBL" id="BPLR01013600">
    <property type="protein sequence ID" value="GIY62272.1"/>
    <property type="molecule type" value="Genomic_DNA"/>
</dbReference>
<evidence type="ECO:0000313" key="1">
    <source>
        <dbReference type="EMBL" id="GIY62272.1"/>
    </source>
</evidence>
<name>A0AAV4UW17_CAEEX</name>
<keyword evidence="2" id="KW-1185">Reference proteome</keyword>